<evidence type="ECO:0000256" key="1">
    <source>
        <dbReference type="ARBA" id="ARBA00000370"/>
    </source>
</evidence>
<dbReference type="RefSeq" id="WP_051483718.1">
    <property type="nucleotide sequence ID" value="NZ_HG917868.1"/>
</dbReference>
<evidence type="ECO:0000256" key="5">
    <source>
        <dbReference type="ARBA" id="ARBA00023152"/>
    </source>
</evidence>
<dbReference type="InterPro" id="IPR006124">
    <property type="entry name" value="Metalloenzyme"/>
</dbReference>
<keyword evidence="5" id="KW-0324">Glycolysis</keyword>
<dbReference type="InterPro" id="IPR017850">
    <property type="entry name" value="Alkaline_phosphatase_core_sf"/>
</dbReference>
<comment type="similarity">
    <text evidence="4">Belongs to the BPG-independent phosphoglycerate mutase family. A-PGAM subfamily.</text>
</comment>
<dbReference type="Gene3D" id="3.40.720.10">
    <property type="entry name" value="Alkaline Phosphatase, subunit A"/>
    <property type="match status" value="1"/>
</dbReference>
<evidence type="ECO:0000256" key="2">
    <source>
        <dbReference type="ARBA" id="ARBA00002315"/>
    </source>
</evidence>
<evidence type="ECO:0000259" key="7">
    <source>
        <dbReference type="Pfam" id="PF01676"/>
    </source>
</evidence>
<dbReference type="STRING" id="1216932.CM240_1156"/>
<comment type="pathway">
    <text evidence="3">Carbohydrate degradation.</text>
</comment>
<dbReference type="EMBL" id="HG917868">
    <property type="protein sequence ID" value="CDM68320.1"/>
    <property type="molecule type" value="Genomic_DNA"/>
</dbReference>
<dbReference type="HOGENOM" id="CLU_034906_2_0_9"/>
<dbReference type="PANTHER" id="PTHR31209">
    <property type="entry name" value="COFACTOR-INDEPENDENT PHOSPHOGLYCERATE MUTASE"/>
    <property type="match status" value="1"/>
</dbReference>
<dbReference type="Pfam" id="PF01676">
    <property type="entry name" value="Metalloenzyme"/>
    <property type="match status" value="1"/>
</dbReference>
<evidence type="ECO:0000256" key="3">
    <source>
        <dbReference type="ARBA" id="ARBA00004921"/>
    </source>
</evidence>
<dbReference type="eggNOG" id="COG3635">
    <property type="taxonomic scope" value="Bacteria"/>
</dbReference>
<comment type="function">
    <text evidence="2">Catalyzes the interconversion of 2-phosphoglycerate and 3-phosphoglycerate.</text>
</comment>
<sequence length="339" mass="38503">MSKKKVLIIIDGLEENENEFLVDVLKKDVKNTSIGIDEKIVDTGVNGFKSESLICILNILGYPANIYKIYERAYFESIARGYSKLEKKTILRCNIVKISDNRLIDFTGGISKEIGKMLIDRIQETIPYIQHCSSYKNLIFLDEPYQYIKSIQLPPPHFSIGKVIDNRNDRNIITEIMDKSRKIFSDLGYTNLLLWPWGASKKTTLPSFYIKHGLKAAVVSGIDLVKGIGKVLDMVVPNIDDATGDIDTNLENKLEMTLKLLKEKDFILLHINGCDEAAHRKEYDKKIMFFNRIIKVVIEPLLSEVDNNFEVIVGSDHITNSVTGEHADGKVKFIGFKVK</sequence>
<dbReference type="OrthoDB" id="9804453at2"/>
<dbReference type="SUPFAM" id="SSF53649">
    <property type="entry name" value="Alkaline phosphatase-like"/>
    <property type="match status" value="1"/>
</dbReference>
<organism evidence="8 9">
    <name type="scientific">Clostridium bornimense</name>
    <dbReference type="NCBI Taxonomy" id="1216932"/>
    <lineage>
        <taxon>Bacteria</taxon>
        <taxon>Bacillati</taxon>
        <taxon>Bacillota</taxon>
        <taxon>Clostridia</taxon>
        <taxon>Eubacteriales</taxon>
        <taxon>Clostridiaceae</taxon>
        <taxon>Clostridium</taxon>
    </lineage>
</organism>
<dbReference type="PATRIC" id="fig|1216932.3.peg.1146"/>
<dbReference type="EC" id="5.4.2.12" evidence="8"/>
<evidence type="ECO:0000256" key="4">
    <source>
        <dbReference type="ARBA" id="ARBA00005524"/>
    </source>
</evidence>
<name>W6SF38_9CLOT</name>
<dbReference type="InterPro" id="IPR004456">
    <property type="entry name" value="Pglycerate_mutase_ApgM"/>
</dbReference>
<reference evidence="8 9" key="1">
    <citation type="submission" date="2013-11" db="EMBL/GenBank/DDBJ databases">
        <title>Complete genome sequence of Clostridum sp. M2/40.</title>
        <authorList>
            <person name="Wibberg D."/>
            <person name="Puehler A."/>
            <person name="Schlueter A."/>
        </authorList>
    </citation>
    <scope>NUCLEOTIDE SEQUENCE [LARGE SCALE GENOMIC DNA]</scope>
    <source>
        <strain evidence="9">M2/40</strain>
    </source>
</reference>
<gene>
    <name evidence="8" type="ORF">CM240_1156</name>
</gene>
<proteinExistence type="inferred from homology"/>
<dbReference type="AlphaFoldDB" id="W6SF38"/>
<dbReference type="GO" id="GO:0046872">
    <property type="term" value="F:metal ion binding"/>
    <property type="evidence" value="ECO:0007669"/>
    <property type="project" value="InterPro"/>
</dbReference>
<protein>
    <submittedName>
        <fullName evidence="8">2,3-bisphosphoglycerate-independent phosphoglycerate mutase</fullName>
        <ecNumber evidence="8">5.4.2.12</ecNumber>
    </submittedName>
</protein>
<keyword evidence="6 8" id="KW-0413">Isomerase</keyword>
<dbReference type="PANTHER" id="PTHR31209:SF0">
    <property type="entry name" value="METALLOENZYME DOMAIN-CONTAINING PROTEIN"/>
    <property type="match status" value="1"/>
</dbReference>
<dbReference type="Proteomes" id="UP000019426">
    <property type="component" value="Chromosome M2/40_rep1"/>
</dbReference>
<evidence type="ECO:0000256" key="6">
    <source>
        <dbReference type="ARBA" id="ARBA00023235"/>
    </source>
</evidence>
<dbReference type="KEGG" id="clt:CM240_1156"/>
<accession>W6SF38</accession>
<keyword evidence="9" id="KW-1185">Reference proteome</keyword>
<feature type="domain" description="Metalloenzyme" evidence="7">
    <location>
        <begin position="179"/>
        <end position="333"/>
    </location>
</feature>
<dbReference type="GO" id="GO:0004619">
    <property type="term" value="F:phosphoglycerate mutase activity"/>
    <property type="evidence" value="ECO:0007669"/>
    <property type="project" value="UniProtKB-EC"/>
</dbReference>
<comment type="catalytic activity">
    <reaction evidence="1">
        <text>(2R)-2-phosphoglycerate = (2R)-3-phosphoglycerate</text>
        <dbReference type="Rhea" id="RHEA:15901"/>
        <dbReference type="ChEBI" id="CHEBI:58272"/>
        <dbReference type="ChEBI" id="CHEBI:58289"/>
        <dbReference type="EC" id="5.4.2.12"/>
    </reaction>
</comment>
<evidence type="ECO:0000313" key="9">
    <source>
        <dbReference type="Proteomes" id="UP000019426"/>
    </source>
</evidence>
<dbReference type="GO" id="GO:0006096">
    <property type="term" value="P:glycolytic process"/>
    <property type="evidence" value="ECO:0007669"/>
    <property type="project" value="UniProtKB-KW"/>
</dbReference>
<evidence type="ECO:0000313" key="8">
    <source>
        <dbReference type="EMBL" id="CDM68320.1"/>
    </source>
</evidence>